<dbReference type="InterPro" id="IPR035919">
    <property type="entry name" value="EAL_sf"/>
</dbReference>
<dbReference type="AlphaFoldDB" id="A0A506VC30"/>
<keyword evidence="4" id="KW-1185">Reference proteome</keyword>
<dbReference type="Gene3D" id="3.20.20.450">
    <property type="entry name" value="EAL domain"/>
    <property type="match status" value="1"/>
</dbReference>
<accession>A0A506VC30</accession>
<feature type="domain" description="EAL" evidence="1">
    <location>
        <begin position="154"/>
        <end position="403"/>
    </location>
</feature>
<dbReference type="Pfam" id="PF00563">
    <property type="entry name" value="EAL"/>
    <property type="match status" value="1"/>
</dbReference>
<dbReference type="InterPro" id="IPR001633">
    <property type="entry name" value="EAL_dom"/>
</dbReference>
<dbReference type="SMART" id="SM01034">
    <property type="entry name" value="BLUF"/>
    <property type="match status" value="1"/>
</dbReference>
<dbReference type="SMART" id="SM00052">
    <property type="entry name" value="EAL"/>
    <property type="match status" value="1"/>
</dbReference>
<dbReference type="PANTHER" id="PTHR33121">
    <property type="entry name" value="CYCLIC DI-GMP PHOSPHODIESTERASE PDEF"/>
    <property type="match status" value="1"/>
</dbReference>
<dbReference type="GO" id="GO:0009882">
    <property type="term" value="F:blue light photoreceptor activity"/>
    <property type="evidence" value="ECO:0007669"/>
    <property type="project" value="InterPro"/>
</dbReference>
<dbReference type="PANTHER" id="PTHR33121:SF15">
    <property type="entry name" value="BLUE LIGHT- AND TEMPERATURE-REGULATED ANTIREPRESSOR BLUF"/>
    <property type="match status" value="1"/>
</dbReference>
<protein>
    <submittedName>
        <fullName evidence="3">Diguanylate phosphodiesterase</fullName>
    </submittedName>
</protein>
<sequence length="404" mass="45238">MLSTLIYRSHLCDDVPVKTLEEMVSKANRLNELYDVTGILLFNGTHFFQVLEGPEDAVHTIYQRISADPRHHNLVELMRDYAPARRFGNTGMELFDLREYDPNTVLQAVFDKGTTKYQLTYDDRVLLFIRTFVEAREKENYFEVPPADAWDFIVDEEASAQSEAISPGAARWHYAFQPIIDPFSRRIVSLEALMHNADGAPLRDAFSQLSSSEVYDIDLKSKKQAFALAKKLDIEGLTLSINLLPMSLVMVPDAVDFLLAEIEENGLVPEQIVVEVTENEVISRLDEFATAIRQLKAAGISVAIDNFGAGSAGLLLLTRFQPDRIKIDRNIISEVHKSGPKQAIVQAVIKCCSSLEIAITAEGVEKPEEWMWLEAAGIYHFQGPLFAAPKLNAIPAVAWPEKNG</sequence>
<dbReference type="OrthoDB" id="1673646at2"/>
<name>A0A506VC30_9GAMM</name>
<dbReference type="InterPro" id="IPR036046">
    <property type="entry name" value="Acylphosphatase-like_dom_sf"/>
</dbReference>
<evidence type="ECO:0000259" key="2">
    <source>
        <dbReference type="PROSITE" id="PS50925"/>
    </source>
</evidence>
<dbReference type="PROSITE" id="PS50925">
    <property type="entry name" value="BLUF"/>
    <property type="match status" value="1"/>
</dbReference>
<dbReference type="Gene3D" id="3.30.70.100">
    <property type="match status" value="1"/>
</dbReference>
<evidence type="ECO:0000259" key="1">
    <source>
        <dbReference type="PROSITE" id="PS50883"/>
    </source>
</evidence>
<dbReference type="GO" id="GO:0071111">
    <property type="term" value="F:cyclic-guanylate-specific phosphodiesterase activity"/>
    <property type="evidence" value="ECO:0007669"/>
    <property type="project" value="InterPro"/>
</dbReference>
<reference evidence="3 4" key="1">
    <citation type="submission" date="2019-06" db="EMBL/GenBank/DDBJ databases">
        <authorList>
            <person name="Yang Y."/>
        </authorList>
    </citation>
    <scope>NUCLEOTIDE SEQUENCE [LARGE SCALE GENOMIC DNA]</scope>
    <source>
        <strain evidence="3 4">BIT-26</strain>
    </source>
</reference>
<dbReference type="Pfam" id="PF04940">
    <property type="entry name" value="BLUF"/>
    <property type="match status" value="1"/>
</dbReference>
<proteinExistence type="predicted"/>
<organism evidence="3 4">
    <name type="scientific">Mixta tenebrionis</name>
    <dbReference type="NCBI Taxonomy" id="2562439"/>
    <lineage>
        <taxon>Bacteria</taxon>
        <taxon>Pseudomonadati</taxon>
        <taxon>Pseudomonadota</taxon>
        <taxon>Gammaproteobacteria</taxon>
        <taxon>Enterobacterales</taxon>
        <taxon>Erwiniaceae</taxon>
        <taxon>Mixta</taxon>
    </lineage>
</organism>
<dbReference type="CDD" id="cd01948">
    <property type="entry name" value="EAL"/>
    <property type="match status" value="1"/>
</dbReference>
<evidence type="ECO:0000313" key="3">
    <source>
        <dbReference type="EMBL" id="TPW43287.1"/>
    </source>
</evidence>
<dbReference type="InterPro" id="IPR007024">
    <property type="entry name" value="BLUF_domain"/>
</dbReference>
<feature type="domain" description="BLUF" evidence="2">
    <location>
        <begin position="2"/>
        <end position="93"/>
    </location>
</feature>
<dbReference type="RefSeq" id="WP_141175462.1">
    <property type="nucleotide sequence ID" value="NZ_JBHUFX010000013.1"/>
</dbReference>
<gene>
    <name evidence="3" type="ORF">FKM52_06915</name>
</gene>
<dbReference type="EMBL" id="VHQI01000003">
    <property type="protein sequence ID" value="TPW43287.1"/>
    <property type="molecule type" value="Genomic_DNA"/>
</dbReference>
<dbReference type="SUPFAM" id="SSF141868">
    <property type="entry name" value="EAL domain-like"/>
    <property type="match status" value="1"/>
</dbReference>
<evidence type="ECO:0000313" key="4">
    <source>
        <dbReference type="Proteomes" id="UP000319523"/>
    </source>
</evidence>
<dbReference type="PROSITE" id="PS50883">
    <property type="entry name" value="EAL"/>
    <property type="match status" value="1"/>
</dbReference>
<dbReference type="SUPFAM" id="SSF54975">
    <property type="entry name" value="Acylphosphatase/BLUF domain-like"/>
    <property type="match status" value="1"/>
</dbReference>
<dbReference type="GO" id="GO:0071949">
    <property type="term" value="F:FAD binding"/>
    <property type="evidence" value="ECO:0007669"/>
    <property type="project" value="InterPro"/>
</dbReference>
<dbReference type="Proteomes" id="UP000319523">
    <property type="component" value="Unassembled WGS sequence"/>
</dbReference>
<comment type="caution">
    <text evidence="3">The sequence shown here is derived from an EMBL/GenBank/DDBJ whole genome shotgun (WGS) entry which is preliminary data.</text>
</comment>
<dbReference type="InterPro" id="IPR050706">
    <property type="entry name" value="Cyclic-di-GMP_PDE-like"/>
</dbReference>